<dbReference type="AlphaFoldDB" id="A0A1U7XJA8"/>
<dbReference type="Pfam" id="PF13456">
    <property type="entry name" value="RVT_3"/>
    <property type="match status" value="1"/>
</dbReference>
<gene>
    <name evidence="3" type="primary">LOC104239253</name>
</gene>
<evidence type="ECO:0000313" key="2">
    <source>
        <dbReference type="Proteomes" id="UP000189701"/>
    </source>
</evidence>
<reference evidence="3" key="2">
    <citation type="submission" date="2025-08" db="UniProtKB">
        <authorList>
            <consortium name="RefSeq"/>
        </authorList>
    </citation>
    <scope>IDENTIFICATION</scope>
    <source>
        <tissue evidence="3">Leaf</tissue>
    </source>
</reference>
<dbReference type="eggNOG" id="KOG0017">
    <property type="taxonomic scope" value="Eukaryota"/>
</dbReference>
<dbReference type="CDD" id="cd09279">
    <property type="entry name" value="RNase_HI_like"/>
    <property type="match status" value="1"/>
</dbReference>
<dbReference type="GO" id="GO:0004523">
    <property type="term" value="F:RNA-DNA hybrid ribonuclease activity"/>
    <property type="evidence" value="ECO:0007669"/>
    <property type="project" value="InterPro"/>
</dbReference>
<accession>A0A1U7XJA8</accession>
<name>A0A1U7XJA8_NICSY</name>
<dbReference type="InterPro" id="IPR002156">
    <property type="entry name" value="RNaseH_domain"/>
</dbReference>
<organism evidence="2 3">
    <name type="scientific">Nicotiana sylvestris</name>
    <name type="common">Wood tobacco</name>
    <name type="synonym">South American tobacco</name>
    <dbReference type="NCBI Taxonomy" id="4096"/>
    <lineage>
        <taxon>Eukaryota</taxon>
        <taxon>Viridiplantae</taxon>
        <taxon>Streptophyta</taxon>
        <taxon>Embryophyta</taxon>
        <taxon>Tracheophyta</taxon>
        <taxon>Spermatophyta</taxon>
        <taxon>Magnoliopsida</taxon>
        <taxon>eudicotyledons</taxon>
        <taxon>Gunneridae</taxon>
        <taxon>Pentapetalae</taxon>
        <taxon>asterids</taxon>
        <taxon>lamiids</taxon>
        <taxon>Solanales</taxon>
        <taxon>Solanaceae</taxon>
        <taxon>Nicotianoideae</taxon>
        <taxon>Nicotianeae</taxon>
        <taxon>Nicotiana</taxon>
    </lineage>
</organism>
<dbReference type="RefSeq" id="XP_009792137.1">
    <property type="nucleotide sequence ID" value="XM_009793835.1"/>
</dbReference>
<protein>
    <submittedName>
        <fullName evidence="3">Uncharacterized protein LOC104239253</fullName>
    </submittedName>
</protein>
<dbReference type="InterPro" id="IPR043502">
    <property type="entry name" value="DNA/RNA_pol_sf"/>
</dbReference>
<dbReference type="GO" id="GO:0003676">
    <property type="term" value="F:nucleic acid binding"/>
    <property type="evidence" value="ECO:0007669"/>
    <property type="project" value="InterPro"/>
</dbReference>
<dbReference type="Gene3D" id="3.30.70.270">
    <property type="match status" value="1"/>
</dbReference>
<dbReference type="Proteomes" id="UP000189701">
    <property type="component" value="Unplaced"/>
</dbReference>
<dbReference type="PANTHER" id="PTHR48475">
    <property type="entry name" value="RIBONUCLEASE H"/>
    <property type="match status" value="1"/>
</dbReference>
<dbReference type="PANTHER" id="PTHR48475:SF1">
    <property type="entry name" value="RNASE H TYPE-1 DOMAIN-CONTAINING PROTEIN"/>
    <property type="match status" value="1"/>
</dbReference>
<dbReference type="SUPFAM" id="SSF56672">
    <property type="entry name" value="DNA/RNA polymerases"/>
    <property type="match status" value="1"/>
</dbReference>
<evidence type="ECO:0000313" key="3">
    <source>
        <dbReference type="RefSeq" id="XP_009792137.1"/>
    </source>
</evidence>
<evidence type="ECO:0000259" key="1">
    <source>
        <dbReference type="Pfam" id="PF13456"/>
    </source>
</evidence>
<dbReference type="InterPro" id="IPR043128">
    <property type="entry name" value="Rev_trsase/Diguanyl_cyclase"/>
</dbReference>
<dbReference type="InterPro" id="IPR036397">
    <property type="entry name" value="RNaseH_sf"/>
</dbReference>
<feature type="domain" description="RNase H type-1" evidence="1">
    <location>
        <begin position="125"/>
        <end position="192"/>
    </location>
</feature>
<dbReference type="Gene3D" id="3.30.420.10">
    <property type="entry name" value="Ribonuclease H-like superfamily/Ribonuclease H"/>
    <property type="match status" value="1"/>
</dbReference>
<reference evidence="2" key="1">
    <citation type="journal article" date="2013" name="Genome Biol.">
        <title>Reference genomes and transcriptomes of Nicotiana sylvestris and Nicotiana tomentosiformis.</title>
        <authorList>
            <person name="Sierro N."/>
            <person name="Battey J.N."/>
            <person name="Ouadi S."/>
            <person name="Bovet L."/>
            <person name="Goepfert S."/>
            <person name="Bakaher N."/>
            <person name="Peitsch M.C."/>
            <person name="Ivanov N.V."/>
        </authorList>
    </citation>
    <scope>NUCLEOTIDE SEQUENCE [LARGE SCALE GENOMIC DNA]</scope>
</reference>
<sequence>MVFELLRRYQLRMNPLKCAFAVTSGKFIGFIVQHRGTEIDQAKVDAILKMHEPRDIHELKSVQGNPYSWKAADTIHFSTKKAIKGQALADFLADHPIPGDWDLTDELPNEDAMVIEVQPLWKMYFDGVAHHGGAGAGVVFVTSQGEVLPYSFMLTQLCSNNVAEYQALILGLEMAVEMKRLQLQVFGDSQLVHVPRKENKKADALAALASSLTCPIKRKLLSSKNG</sequence>
<keyword evidence="2" id="KW-1185">Reference proteome</keyword>
<proteinExistence type="predicted"/>